<accession>A0A8T0I188</accession>
<dbReference type="Proteomes" id="UP000822688">
    <property type="component" value="Chromosome 5"/>
</dbReference>
<comment type="caution">
    <text evidence="2">The sequence shown here is derived from an EMBL/GenBank/DDBJ whole genome shotgun (WGS) entry which is preliminary data.</text>
</comment>
<keyword evidence="3" id="KW-1185">Reference proteome</keyword>
<evidence type="ECO:0000256" key="1">
    <source>
        <dbReference type="SAM" id="SignalP"/>
    </source>
</evidence>
<sequence>MLRFGSRSAGFPGGCLLVRFLRVCVYWAEEQLPQCGRWEDWNNGLVRNSAYSLSKCFSSCPVRKINLSLLSMDE</sequence>
<evidence type="ECO:0000313" key="2">
    <source>
        <dbReference type="EMBL" id="KAG0576699.1"/>
    </source>
</evidence>
<feature type="chain" id="PRO_5035744299" description="Secreted protein" evidence="1">
    <location>
        <begin position="29"/>
        <end position="74"/>
    </location>
</feature>
<reference evidence="2" key="1">
    <citation type="submission" date="2020-06" db="EMBL/GenBank/DDBJ databases">
        <title>WGS assembly of Ceratodon purpureus strain R40.</title>
        <authorList>
            <person name="Carey S.B."/>
            <person name="Jenkins J."/>
            <person name="Shu S."/>
            <person name="Lovell J.T."/>
            <person name="Sreedasyam A."/>
            <person name="Maumus F."/>
            <person name="Tiley G.P."/>
            <person name="Fernandez-Pozo N."/>
            <person name="Barry K."/>
            <person name="Chen C."/>
            <person name="Wang M."/>
            <person name="Lipzen A."/>
            <person name="Daum C."/>
            <person name="Saski C.A."/>
            <person name="Payton A.C."/>
            <person name="Mcbreen J.C."/>
            <person name="Conrad R.E."/>
            <person name="Kollar L.M."/>
            <person name="Olsson S."/>
            <person name="Huttunen S."/>
            <person name="Landis J.B."/>
            <person name="Wickett N.J."/>
            <person name="Johnson M.G."/>
            <person name="Rensing S.A."/>
            <person name="Grimwood J."/>
            <person name="Schmutz J."/>
            <person name="Mcdaniel S.F."/>
        </authorList>
    </citation>
    <scope>NUCLEOTIDE SEQUENCE</scope>
    <source>
        <strain evidence="2">R40</strain>
    </source>
</reference>
<evidence type="ECO:0008006" key="4">
    <source>
        <dbReference type="Google" id="ProtNLM"/>
    </source>
</evidence>
<dbReference type="AlphaFoldDB" id="A0A8T0I188"/>
<name>A0A8T0I188_CERPU</name>
<keyword evidence="1" id="KW-0732">Signal</keyword>
<feature type="signal peptide" evidence="1">
    <location>
        <begin position="1"/>
        <end position="28"/>
    </location>
</feature>
<evidence type="ECO:0000313" key="3">
    <source>
        <dbReference type="Proteomes" id="UP000822688"/>
    </source>
</evidence>
<dbReference type="EMBL" id="CM026425">
    <property type="protein sequence ID" value="KAG0576699.1"/>
    <property type="molecule type" value="Genomic_DNA"/>
</dbReference>
<gene>
    <name evidence="2" type="ORF">KC19_5G100900</name>
</gene>
<organism evidence="2 3">
    <name type="scientific">Ceratodon purpureus</name>
    <name type="common">Fire moss</name>
    <name type="synonym">Dicranum purpureum</name>
    <dbReference type="NCBI Taxonomy" id="3225"/>
    <lineage>
        <taxon>Eukaryota</taxon>
        <taxon>Viridiplantae</taxon>
        <taxon>Streptophyta</taxon>
        <taxon>Embryophyta</taxon>
        <taxon>Bryophyta</taxon>
        <taxon>Bryophytina</taxon>
        <taxon>Bryopsida</taxon>
        <taxon>Dicranidae</taxon>
        <taxon>Pseudoditrichales</taxon>
        <taxon>Ditrichaceae</taxon>
        <taxon>Ceratodon</taxon>
    </lineage>
</organism>
<protein>
    <recommendedName>
        <fullName evidence="4">Secreted protein</fullName>
    </recommendedName>
</protein>
<proteinExistence type="predicted"/>